<dbReference type="Pfam" id="PF01351">
    <property type="entry name" value="RNase_HII"/>
    <property type="match status" value="1"/>
</dbReference>
<dbReference type="PROSITE" id="PS51975">
    <property type="entry name" value="RNASE_H_2"/>
    <property type="match status" value="1"/>
</dbReference>
<evidence type="ECO:0000256" key="12">
    <source>
        <dbReference type="ARBA" id="ARBA00022801"/>
    </source>
</evidence>
<dbReference type="EC" id="3.1.26.4" evidence="6 14"/>
<evidence type="ECO:0000256" key="7">
    <source>
        <dbReference type="ARBA" id="ARBA00019179"/>
    </source>
</evidence>
<comment type="caution">
    <text evidence="19">The sequence shown here is derived from an EMBL/GenBank/DDBJ whole genome shotgun (WGS) entry which is preliminary data.</text>
</comment>
<comment type="cofactor">
    <cofactor evidence="14 15">
        <name>Mn(2+)</name>
        <dbReference type="ChEBI" id="CHEBI:29035"/>
    </cofactor>
    <cofactor evidence="14 15">
        <name>Mg(2+)</name>
        <dbReference type="ChEBI" id="CHEBI:18420"/>
    </cofactor>
    <text evidence="14 15">Manganese or magnesium. Binds 1 divalent metal ion per monomer in the absence of substrate. May bind a second metal ion after substrate binding.</text>
</comment>
<keyword evidence="10 14" id="KW-0479">Metal-binding</keyword>
<dbReference type="InterPro" id="IPR001352">
    <property type="entry name" value="RNase_HII/HIII"/>
</dbReference>
<comment type="catalytic activity">
    <reaction evidence="1 14 15 16">
        <text>Endonucleolytic cleavage to 5'-phosphomonoester.</text>
        <dbReference type="EC" id="3.1.26.4"/>
    </reaction>
</comment>
<name>A0ABQ6BCQ1_9BRAD</name>
<dbReference type="InterPro" id="IPR022898">
    <property type="entry name" value="RNase_HII"/>
</dbReference>
<feature type="binding site" evidence="14 15">
    <location>
        <position position="84"/>
    </location>
    <ligand>
        <name>a divalent metal cation</name>
        <dbReference type="ChEBI" id="CHEBI:60240"/>
    </ligand>
</feature>
<evidence type="ECO:0000256" key="6">
    <source>
        <dbReference type="ARBA" id="ARBA00012180"/>
    </source>
</evidence>
<reference evidence="20" key="1">
    <citation type="journal article" date="2019" name="Int. J. Syst. Evol. Microbiol.">
        <title>The Global Catalogue of Microorganisms (GCM) 10K type strain sequencing project: providing services to taxonomists for standard genome sequencing and annotation.</title>
        <authorList>
            <consortium name="The Broad Institute Genomics Platform"/>
            <consortium name="The Broad Institute Genome Sequencing Center for Infectious Disease"/>
            <person name="Wu L."/>
            <person name="Ma J."/>
        </authorList>
    </citation>
    <scope>NUCLEOTIDE SEQUENCE [LARGE SCALE GENOMIC DNA]</scope>
    <source>
        <strain evidence="20">NBRC 102520</strain>
    </source>
</reference>
<evidence type="ECO:0000313" key="20">
    <source>
        <dbReference type="Proteomes" id="UP001156905"/>
    </source>
</evidence>
<protein>
    <recommendedName>
        <fullName evidence="7 14">Ribonuclease HII</fullName>
        <shortName evidence="14">RNase HII</shortName>
        <ecNumber evidence="6 14">3.1.26.4</ecNumber>
    </recommendedName>
</protein>
<feature type="binding site" evidence="14 15">
    <location>
        <position position="83"/>
    </location>
    <ligand>
        <name>a divalent metal cation</name>
        <dbReference type="ChEBI" id="CHEBI:60240"/>
    </ligand>
</feature>
<evidence type="ECO:0000313" key="19">
    <source>
        <dbReference type="EMBL" id="GLR92135.1"/>
    </source>
</evidence>
<evidence type="ECO:0000256" key="10">
    <source>
        <dbReference type="ARBA" id="ARBA00022723"/>
    </source>
</evidence>
<dbReference type="HAMAP" id="MF_00052_B">
    <property type="entry name" value="RNase_HII_B"/>
    <property type="match status" value="1"/>
</dbReference>
<feature type="region of interest" description="Disordered" evidence="17">
    <location>
        <begin position="36"/>
        <end position="57"/>
    </location>
</feature>
<evidence type="ECO:0000256" key="5">
    <source>
        <dbReference type="ARBA" id="ARBA00007383"/>
    </source>
</evidence>
<evidence type="ECO:0000259" key="18">
    <source>
        <dbReference type="PROSITE" id="PS51975"/>
    </source>
</evidence>
<keyword evidence="13 14" id="KW-0464">Manganese</keyword>
<gene>
    <name evidence="14 19" type="primary">rnhB</name>
    <name evidence="19" type="ORF">GCM10007857_88550</name>
</gene>
<comment type="subcellular location">
    <subcellularLocation>
        <location evidence="4 14">Cytoplasm</location>
    </subcellularLocation>
</comment>
<dbReference type="Proteomes" id="UP001156905">
    <property type="component" value="Unassembled WGS sequence"/>
</dbReference>
<dbReference type="Gene3D" id="3.30.420.10">
    <property type="entry name" value="Ribonuclease H-like superfamily/Ribonuclease H"/>
    <property type="match status" value="1"/>
</dbReference>
<comment type="function">
    <text evidence="3 14 16">Endonuclease that specifically degrades the RNA of RNA-DNA hybrids.</text>
</comment>
<dbReference type="CDD" id="cd07182">
    <property type="entry name" value="RNase_HII_bacteria_HII_like"/>
    <property type="match status" value="1"/>
</dbReference>
<evidence type="ECO:0000256" key="16">
    <source>
        <dbReference type="RuleBase" id="RU003515"/>
    </source>
</evidence>
<dbReference type="PANTHER" id="PTHR10954:SF18">
    <property type="entry name" value="RIBONUCLEASE HII"/>
    <property type="match status" value="1"/>
</dbReference>
<dbReference type="EMBL" id="BSOW01000068">
    <property type="protein sequence ID" value="GLR92135.1"/>
    <property type="molecule type" value="Genomic_DNA"/>
</dbReference>
<keyword evidence="11 14" id="KW-0255">Endonuclease</keyword>
<dbReference type="InterPro" id="IPR024567">
    <property type="entry name" value="RNase_HII/HIII_dom"/>
</dbReference>
<keyword evidence="12 14" id="KW-0378">Hydrolase</keyword>
<evidence type="ECO:0000256" key="1">
    <source>
        <dbReference type="ARBA" id="ARBA00000077"/>
    </source>
</evidence>
<dbReference type="SUPFAM" id="SSF53098">
    <property type="entry name" value="Ribonuclease H-like"/>
    <property type="match status" value="1"/>
</dbReference>
<evidence type="ECO:0000256" key="2">
    <source>
        <dbReference type="ARBA" id="ARBA00001946"/>
    </source>
</evidence>
<sequence length="299" mass="32014">METDADGWITGISEVPGCTSRTCVRTIPAMIRDKSAKKAAGKAATKEPKASGKAAKGVTIASPTFRRERSLIKRGVWPVAGCDEAGRGPLAGPVVAAAVILDPNRIPRGIDDSKRLTAEAREKLFDKICATAQVSVAVASPARIDRDNILRASLWALKRAVVALPEEPRHVFVDGRDRLDTPCDCEAVIGGDGLVLSIAAASIIAKVTRDRLMCALAADCPGYGFEQHKGYAVPEHLDALDRLGPSIHHRSFFAPVVAAREKHMPWTVEPKRDLFTTAAEVEVRVEAKIEAGINTSANL</sequence>
<comment type="cofactor">
    <cofactor evidence="2">
        <name>Mg(2+)</name>
        <dbReference type="ChEBI" id="CHEBI:18420"/>
    </cofactor>
</comment>
<evidence type="ECO:0000256" key="9">
    <source>
        <dbReference type="ARBA" id="ARBA00022722"/>
    </source>
</evidence>
<evidence type="ECO:0000256" key="8">
    <source>
        <dbReference type="ARBA" id="ARBA00022490"/>
    </source>
</evidence>
<evidence type="ECO:0000256" key="11">
    <source>
        <dbReference type="ARBA" id="ARBA00022759"/>
    </source>
</evidence>
<evidence type="ECO:0000256" key="17">
    <source>
        <dbReference type="SAM" id="MobiDB-lite"/>
    </source>
</evidence>
<evidence type="ECO:0000256" key="15">
    <source>
        <dbReference type="PROSITE-ProRule" id="PRU01319"/>
    </source>
</evidence>
<evidence type="ECO:0000256" key="3">
    <source>
        <dbReference type="ARBA" id="ARBA00004065"/>
    </source>
</evidence>
<dbReference type="InterPro" id="IPR036397">
    <property type="entry name" value="RNaseH_sf"/>
</dbReference>
<comment type="similarity">
    <text evidence="5 14 16">Belongs to the RNase HII family.</text>
</comment>
<dbReference type="NCBIfam" id="NF000595">
    <property type="entry name" value="PRK00015.1-3"/>
    <property type="match status" value="1"/>
</dbReference>
<keyword evidence="9 14" id="KW-0540">Nuclease</keyword>
<feature type="binding site" evidence="14 15">
    <location>
        <position position="174"/>
    </location>
    <ligand>
        <name>a divalent metal cation</name>
        <dbReference type="ChEBI" id="CHEBI:60240"/>
    </ligand>
</feature>
<accession>A0ABQ6BCQ1</accession>
<keyword evidence="20" id="KW-1185">Reference proteome</keyword>
<keyword evidence="8 14" id="KW-0963">Cytoplasm</keyword>
<evidence type="ECO:0000256" key="4">
    <source>
        <dbReference type="ARBA" id="ARBA00004496"/>
    </source>
</evidence>
<evidence type="ECO:0000256" key="13">
    <source>
        <dbReference type="ARBA" id="ARBA00023211"/>
    </source>
</evidence>
<organism evidence="19 20">
    <name type="scientific">Bradyrhizobium iriomotense</name>
    <dbReference type="NCBI Taxonomy" id="441950"/>
    <lineage>
        <taxon>Bacteria</taxon>
        <taxon>Pseudomonadati</taxon>
        <taxon>Pseudomonadota</taxon>
        <taxon>Alphaproteobacteria</taxon>
        <taxon>Hyphomicrobiales</taxon>
        <taxon>Nitrobacteraceae</taxon>
        <taxon>Bradyrhizobium</taxon>
    </lineage>
</organism>
<feature type="domain" description="RNase H type-2" evidence="18">
    <location>
        <begin position="77"/>
        <end position="265"/>
    </location>
</feature>
<evidence type="ECO:0000256" key="14">
    <source>
        <dbReference type="HAMAP-Rule" id="MF_00052"/>
    </source>
</evidence>
<proteinExistence type="inferred from homology"/>
<dbReference type="PANTHER" id="PTHR10954">
    <property type="entry name" value="RIBONUCLEASE H2 SUBUNIT A"/>
    <property type="match status" value="1"/>
</dbReference>
<dbReference type="InterPro" id="IPR012337">
    <property type="entry name" value="RNaseH-like_sf"/>
</dbReference>